<dbReference type="Proteomes" id="UP000010880">
    <property type="component" value="Chromosome"/>
</dbReference>
<dbReference type="PANTHER" id="PTHR42879">
    <property type="entry name" value="3-OXOACYL-(ACYL-CARRIER-PROTEIN) REDUCTASE"/>
    <property type="match status" value="1"/>
</dbReference>
<dbReference type="InterPro" id="IPR020904">
    <property type="entry name" value="Sc_DH/Rdtase_CS"/>
</dbReference>
<evidence type="ECO:0000313" key="4">
    <source>
        <dbReference type="EMBL" id="AGB41492.1"/>
    </source>
</evidence>
<keyword evidence="3" id="KW-0753">Steroid metabolism</keyword>
<accession>L0K886</accession>
<comment type="similarity">
    <text evidence="1">Belongs to the short-chain dehydrogenases/reductases (SDR) family.</text>
</comment>
<keyword evidence="2" id="KW-0560">Oxidoreductase</keyword>
<evidence type="ECO:0000256" key="1">
    <source>
        <dbReference type="ARBA" id="ARBA00006484"/>
    </source>
</evidence>
<dbReference type="InterPro" id="IPR002347">
    <property type="entry name" value="SDR_fam"/>
</dbReference>
<evidence type="ECO:0000256" key="2">
    <source>
        <dbReference type="ARBA" id="ARBA00023002"/>
    </source>
</evidence>
<dbReference type="Pfam" id="PF13561">
    <property type="entry name" value="adh_short_C2"/>
    <property type="match status" value="1"/>
</dbReference>
<dbReference type="GO" id="GO:0008206">
    <property type="term" value="P:bile acid metabolic process"/>
    <property type="evidence" value="ECO:0007669"/>
    <property type="project" value="UniProtKB-ARBA"/>
</dbReference>
<evidence type="ECO:0008006" key="6">
    <source>
        <dbReference type="Google" id="ProtNLM"/>
    </source>
</evidence>
<reference evidence="5" key="1">
    <citation type="submission" date="2012-02" db="EMBL/GenBank/DDBJ databases">
        <title>The complete genome of Halobacteroides halobius DSM 5150.</title>
        <authorList>
            <person name="Lucas S."/>
            <person name="Copeland A."/>
            <person name="Lapidus A."/>
            <person name="Glavina del Rio T."/>
            <person name="Dalin E."/>
            <person name="Tice H."/>
            <person name="Bruce D."/>
            <person name="Goodwin L."/>
            <person name="Pitluck S."/>
            <person name="Peters L."/>
            <person name="Mikhailova N."/>
            <person name="Gu W."/>
            <person name="Kyrpides N."/>
            <person name="Mavromatis K."/>
            <person name="Ivanova N."/>
            <person name="Brettin T."/>
            <person name="Detter J.C."/>
            <person name="Han C."/>
            <person name="Larimer F."/>
            <person name="Land M."/>
            <person name="Hauser L."/>
            <person name="Markowitz V."/>
            <person name="Cheng J.-F."/>
            <person name="Hugenholtz P."/>
            <person name="Woyke T."/>
            <person name="Wu D."/>
            <person name="Tindall B."/>
            <person name="Pomrenke H."/>
            <person name="Brambilla E."/>
            <person name="Klenk H.-P."/>
            <person name="Eisen J.A."/>
        </authorList>
    </citation>
    <scope>NUCLEOTIDE SEQUENCE [LARGE SCALE GENOMIC DNA]</scope>
    <source>
        <strain evidence="5">ATCC 35273 / DSM 5150 / MD-1</strain>
    </source>
</reference>
<dbReference type="PRINTS" id="PR00081">
    <property type="entry name" value="GDHRDH"/>
</dbReference>
<dbReference type="PROSITE" id="PS00061">
    <property type="entry name" value="ADH_SHORT"/>
    <property type="match status" value="1"/>
</dbReference>
<dbReference type="PATRIC" id="fig|748449.3.peg.1505"/>
<dbReference type="AlphaFoldDB" id="L0K886"/>
<dbReference type="GO" id="GO:0016491">
    <property type="term" value="F:oxidoreductase activity"/>
    <property type="evidence" value="ECO:0007669"/>
    <property type="project" value="UniProtKB-KW"/>
</dbReference>
<dbReference type="InterPro" id="IPR036291">
    <property type="entry name" value="NAD(P)-bd_dom_sf"/>
</dbReference>
<dbReference type="Gene3D" id="3.40.50.720">
    <property type="entry name" value="NAD(P)-binding Rossmann-like Domain"/>
    <property type="match status" value="1"/>
</dbReference>
<dbReference type="HOGENOM" id="CLU_010194_1_3_9"/>
<dbReference type="SUPFAM" id="SSF51735">
    <property type="entry name" value="NAD(P)-binding Rossmann-fold domains"/>
    <property type="match status" value="1"/>
</dbReference>
<dbReference type="RefSeq" id="WP_015327210.1">
    <property type="nucleotide sequence ID" value="NC_019978.1"/>
</dbReference>
<evidence type="ECO:0000256" key="3">
    <source>
        <dbReference type="ARBA" id="ARBA00023221"/>
    </source>
</evidence>
<sequence>MGNRLSGKIALVTGGSRGLGRRICQALAREEAKVVVNYAHSIDDAQETCNLIKSEGGEATAIQADITDQNQIDKLIAKIEEIYGQRVDILVNNATGPQPELSIEENTWGTYMDQIKFFVKAPLLLAKAVLSGMKEKGAGQIINIGSDVVQSGEANFSNYVTAKSAMIGMTRSWAKELGPKGIRVNLVTPGFTPVERHADISQESIERHKEQVPLRRMGQPEDIANAVVFLASEESGFITGQQLTVNGGKSFGV</sequence>
<evidence type="ECO:0000313" key="5">
    <source>
        <dbReference type="Proteomes" id="UP000010880"/>
    </source>
</evidence>
<dbReference type="STRING" id="748449.Halha_1553"/>
<dbReference type="OrthoDB" id="9803333at2"/>
<keyword evidence="5" id="KW-1185">Reference proteome</keyword>
<dbReference type="eggNOG" id="COG1028">
    <property type="taxonomic scope" value="Bacteria"/>
</dbReference>
<dbReference type="PRINTS" id="PR00080">
    <property type="entry name" value="SDRFAMILY"/>
</dbReference>
<organism evidence="4 5">
    <name type="scientific">Halobacteroides halobius (strain ATCC 35273 / DSM 5150 / MD-1)</name>
    <dbReference type="NCBI Taxonomy" id="748449"/>
    <lineage>
        <taxon>Bacteria</taxon>
        <taxon>Bacillati</taxon>
        <taxon>Bacillota</taxon>
        <taxon>Clostridia</taxon>
        <taxon>Halanaerobiales</taxon>
        <taxon>Halobacteroidaceae</taxon>
        <taxon>Halobacteroides</taxon>
    </lineage>
</organism>
<proteinExistence type="inferred from homology"/>
<dbReference type="InterPro" id="IPR050259">
    <property type="entry name" value="SDR"/>
</dbReference>
<dbReference type="KEGG" id="hhl:Halha_1553"/>
<dbReference type="EMBL" id="CP003359">
    <property type="protein sequence ID" value="AGB41492.1"/>
    <property type="molecule type" value="Genomic_DNA"/>
</dbReference>
<protein>
    <recommendedName>
        <fullName evidence="6">Short-chain alcohol dehydrogenase like protein</fullName>
    </recommendedName>
</protein>
<keyword evidence="3" id="KW-0443">Lipid metabolism</keyword>
<dbReference type="FunFam" id="3.40.50.720:FF:000084">
    <property type="entry name" value="Short-chain dehydrogenase reductase"/>
    <property type="match status" value="1"/>
</dbReference>
<name>L0K886_HALHC</name>
<gene>
    <name evidence="4" type="ordered locus">Halha_1553</name>
</gene>